<dbReference type="PANTHER" id="PTHR46348:SF1">
    <property type="entry name" value="DELETED IN LUNG AND ESOPHAGEAL CANCER PROTEIN 1"/>
    <property type="match status" value="1"/>
</dbReference>
<reference evidence="4" key="1">
    <citation type="submission" date="2021-12" db="EMBL/GenBank/DDBJ databases">
        <authorList>
            <person name="King R."/>
        </authorList>
    </citation>
    <scope>NUCLEOTIDE SEQUENCE</scope>
</reference>
<evidence type="ECO:0000256" key="2">
    <source>
        <dbReference type="ARBA" id="ARBA00022490"/>
    </source>
</evidence>
<dbReference type="InterPro" id="IPR013783">
    <property type="entry name" value="Ig-like_fold"/>
</dbReference>
<comment type="subcellular location">
    <subcellularLocation>
        <location evidence="1">Cytoplasm</location>
    </subcellularLocation>
</comment>
<name>A0ABN8AVR0_CHISP</name>
<organism evidence="4 5">
    <name type="scientific">Chilo suppressalis</name>
    <name type="common">Asiatic rice borer moth</name>
    <dbReference type="NCBI Taxonomy" id="168631"/>
    <lineage>
        <taxon>Eukaryota</taxon>
        <taxon>Metazoa</taxon>
        <taxon>Ecdysozoa</taxon>
        <taxon>Arthropoda</taxon>
        <taxon>Hexapoda</taxon>
        <taxon>Insecta</taxon>
        <taxon>Pterygota</taxon>
        <taxon>Neoptera</taxon>
        <taxon>Endopterygota</taxon>
        <taxon>Lepidoptera</taxon>
        <taxon>Glossata</taxon>
        <taxon>Ditrysia</taxon>
        <taxon>Pyraloidea</taxon>
        <taxon>Crambidae</taxon>
        <taxon>Crambinae</taxon>
        <taxon>Chilo</taxon>
    </lineage>
</organism>
<dbReference type="Proteomes" id="UP001153292">
    <property type="component" value="Chromosome 11"/>
</dbReference>
<keyword evidence="5" id="KW-1185">Reference proteome</keyword>
<protein>
    <recommendedName>
        <fullName evidence="3">Abnormal spindle-like microcephaly-associated protein ASH domain-containing protein</fullName>
    </recommendedName>
</protein>
<evidence type="ECO:0000313" key="4">
    <source>
        <dbReference type="EMBL" id="CAH0398542.1"/>
    </source>
</evidence>
<evidence type="ECO:0000256" key="1">
    <source>
        <dbReference type="ARBA" id="ARBA00004496"/>
    </source>
</evidence>
<dbReference type="InterPro" id="IPR033304">
    <property type="entry name" value="DLEC1"/>
</dbReference>
<evidence type="ECO:0000259" key="3">
    <source>
        <dbReference type="Pfam" id="PF15780"/>
    </source>
</evidence>
<dbReference type="EMBL" id="OU963904">
    <property type="protein sequence ID" value="CAH0398542.1"/>
    <property type="molecule type" value="Genomic_DNA"/>
</dbReference>
<dbReference type="PANTHER" id="PTHR46348">
    <property type="entry name" value="DELETED IN LUNG AND ESOPHAGEAL CANCER PROTEIN 1"/>
    <property type="match status" value="1"/>
</dbReference>
<keyword evidence="2" id="KW-0963">Cytoplasm</keyword>
<gene>
    <name evidence="4" type="ORF">CHILSU_LOCUS1665</name>
</gene>
<dbReference type="Pfam" id="PF15780">
    <property type="entry name" value="ASH"/>
    <property type="match status" value="1"/>
</dbReference>
<dbReference type="Gene3D" id="2.60.40.10">
    <property type="entry name" value="Immunoglobulins"/>
    <property type="match status" value="1"/>
</dbReference>
<evidence type="ECO:0000313" key="5">
    <source>
        <dbReference type="Proteomes" id="UP001153292"/>
    </source>
</evidence>
<feature type="domain" description="Abnormal spindle-like microcephaly-associated protein ASH" evidence="3">
    <location>
        <begin position="199"/>
        <end position="283"/>
    </location>
</feature>
<accession>A0ABN8AVR0</accession>
<dbReference type="InterPro" id="IPR031549">
    <property type="entry name" value="ASH"/>
</dbReference>
<proteinExistence type="predicted"/>
<sequence>MSDFLPLIPRKGSVCTDVRPILREVFRDRDYLPPLPSDKEIEQHADPSQGHWIKDYSLECTDLWRKEEELKEEHAKRLSRGTLPNIYHLSTPSHREAPAWRLQHGIIARNDLIPAIQQNAAGKGNTSLWVQNILNRSSCDVSCLEVSGTKLHPPAPLQSPPAYEPSLQSMSIGEVTARAPPPPRAPLPAHPPTPDYVICVPPKLEFINFTVGKSHTQSIRLVNVSKLEVRLSLRPPARRELDVTLCGPRGLTVTAGSATELRVRFTPSDVRPVKDTLLVRVSTGTTIDVPIHCYMQPPILEILVPNLSWWSLWCRRGSGAAVRSGGEVVELGARLLGDVHSARLLLHCNAEHAAFFVLTEDSWNSYCLDTLTSDGAVVCGAFTLSPVWWRGGRGEVRGGAWCRAPHAGLHAAAFRIVCSTAVARPLHLLADAVHFTTEHITLEAHEKDYDICSEDDPACEYYVNLGTTFPNRSLSATIQLVNHSPVIYSYYWSVRPWGVCSCWEYGQDAQGSGPSDDDSERLCIGAAEARKKGRPAVTGQVLPSVEPGHGRVAARCSCALHVCVPDAGTRLGIQRAVLMLILKDIPKESFPPNLDPMIVKTEMVVADPIPGHEAWSREVCEVVCCQLEVWWEVVPLRFVLDPPVLRLPHSRRVKNVDVTLRATQLFGCDGIHASWSLPDGMTLPHEPVYLAPAHSHTSKLRIPLMSLPNEYPANDVLTLNASNNEWKAQSTISRWYATRHPGLEPARAWLGIVPPGSHMTTTLQIHNDTHQQICWWGEVFRWWGENPPHARCDGSADAGRHCAVCRQPTCTCALLQPARGALDHAQRDRLLYHVRAPDKDGCVATLLQARRTAGSGAGTEARASLVFYRVMAPQLVMRALPCHGDKIPGECENIYIYIKLKRD</sequence>